<dbReference type="AlphaFoldDB" id="A0AAJ1AJ02"/>
<dbReference type="EMBL" id="JAIOIU010000099">
    <property type="protein sequence ID" value="MBZ0160061.1"/>
    <property type="molecule type" value="Genomic_DNA"/>
</dbReference>
<reference evidence="1 2" key="1">
    <citation type="journal article" date="2021" name="bioRxiv">
        <title>Unraveling nitrogen, sulfur and carbon metabolic pathways and microbial community transcriptional responses to substrate deprivation and toxicity stresses in a bioreactor mimicking anoxic brackish coastal sediment conditions.</title>
        <authorList>
            <person name="Martins P.D."/>
            <person name="Echeveste M.J."/>
            <person name="Arshad A."/>
            <person name="Kurth J."/>
            <person name="Ouboter H."/>
            <person name="Jetten M.S.M."/>
            <person name="Welte C.U."/>
        </authorList>
    </citation>
    <scope>NUCLEOTIDE SEQUENCE [LARGE SCALE GENOMIC DNA]</scope>
    <source>
        <strain evidence="1">MAG_38</strain>
    </source>
</reference>
<dbReference type="Proteomes" id="UP001197609">
    <property type="component" value="Unassembled WGS sequence"/>
</dbReference>
<sequence length="151" mass="16922">MIHFSVYPPMTFFSSAVNRLALIRRTVAVLALALFVVPLLMLQVFAQDDDVGLPIHPKAIPSTIVRRSGEGEGTRWTQVHFTVNAPYKQVVKFYQEKAGRNAQFSEIDSGKLLNTLILFGKDLTEQFNVNISSERGRKVTQVELSRNFAGP</sequence>
<evidence type="ECO:0000313" key="2">
    <source>
        <dbReference type="Proteomes" id="UP001197609"/>
    </source>
</evidence>
<accession>A0AAJ1AJ02</accession>
<organism evidence="1 2">
    <name type="scientific">Candidatus Methylomirabilis tolerans</name>
    <dbReference type="NCBI Taxonomy" id="3123416"/>
    <lineage>
        <taxon>Bacteria</taxon>
        <taxon>Candidatus Methylomirabilota</taxon>
        <taxon>Candidatus Methylomirabilia</taxon>
        <taxon>Candidatus Methylomirabilales</taxon>
        <taxon>Candidatus Methylomirabilaceae</taxon>
        <taxon>Candidatus Methylomirabilis</taxon>
    </lineage>
</organism>
<comment type="caution">
    <text evidence="1">The sequence shown here is derived from an EMBL/GenBank/DDBJ whole genome shotgun (WGS) entry which is preliminary data.</text>
</comment>
<gene>
    <name evidence="1" type="ORF">K8G79_08000</name>
</gene>
<evidence type="ECO:0000313" key="1">
    <source>
        <dbReference type="EMBL" id="MBZ0160061.1"/>
    </source>
</evidence>
<protein>
    <submittedName>
        <fullName evidence="1">Uncharacterized protein</fullName>
    </submittedName>
</protein>
<name>A0AAJ1AJ02_9BACT</name>
<proteinExistence type="predicted"/>